<organism evidence="2">
    <name type="scientific">Tanacetum cinerariifolium</name>
    <name type="common">Dalmatian daisy</name>
    <name type="synonym">Chrysanthemum cinerariifolium</name>
    <dbReference type="NCBI Taxonomy" id="118510"/>
    <lineage>
        <taxon>Eukaryota</taxon>
        <taxon>Viridiplantae</taxon>
        <taxon>Streptophyta</taxon>
        <taxon>Embryophyta</taxon>
        <taxon>Tracheophyta</taxon>
        <taxon>Spermatophyta</taxon>
        <taxon>Magnoliopsida</taxon>
        <taxon>eudicotyledons</taxon>
        <taxon>Gunneridae</taxon>
        <taxon>Pentapetalae</taxon>
        <taxon>asterids</taxon>
        <taxon>campanulids</taxon>
        <taxon>Asterales</taxon>
        <taxon>Asteraceae</taxon>
        <taxon>Asteroideae</taxon>
        <taxon>Anthemideae</taxon>
        <taxon>Anthemidinae</taxon>
        <taxon>Tanacetum</taxon>
    </lineage>
</organism>
<evidence type="ECO:0000256" key="1">
    <source>
        <dbReference type="SAM" id="MobiDB-lite"/>
    </source>
</evidence>
<name>A0A699QJ85_TANCI</name>
<sequence>MLWGFYHRINIDFAYLIWEDFVYQVEHKNQKRSNEMNYPRFTKVIIDYFMTRKPSISRRNRIDWHYIRDDALLSTIKVVSRHQTTQQYGAILPIELTTNEIRNSKAYKEYYACAMGEAASKPKASARKKKGDSASSNTPPTPTPTTTVEFAPRLSATAKGKQPSRATTPIKPTDVQRTKAEQLKIVLKRSRQETHISQQRGFGTDEGTGSKPGVPDVPSNDSEEELLWNSSNDEDVGGHEEGNKSDESHDDRDEGSDDDSDETVKAGAGKDDD</sequence>
<evidence type="ECO:0000313" key="2">
    <source>
        <dbReference type="EMBL" id="GFC70293.1"/>
    </source>
</evidence>
<dbReference type="AlphaFoldDB" id="A0A699QJ85"/>
<feature type="compositionally biased region" description="Basic and acidic residues" evidence="1">
    <location>
        <begin position="262"/>
        <end position="273"/>
    </location>
</feature>
<feature type="non-terminal residue" evidence="2">
    <location>
        <position position="273"/>
    </location>
</feature>
<feature type="region of interest" description="Disordered" evidence="1">
    <location>
        <begin position="121"/>
        <end position="273"/>
    </location>
</feature>
<dbReference type="EMBL" id="BKCJ011028305">
    <property type="protein sequence ID" value="GFC70293.1"/>
    <property type="molecule type" value="Genomic_DNA"/>
</dbReference>
<feature type="compositionally biased region" description="Basic and acidic residues" evidence="1">
    <location>
        <begin position="236"/>
        <end position="252"/>
    </location>
</feature>
<reference evidence="2" key="1">
    <citation type="journal article" date="2019" name="Sci. Rep.">
        <title>Draft genome of Tanacetum cinerariifolium, the natural source of mosquito coil.</title>
        <authorList>
            <person name="Yamashiro T."/>
            <person name="Shiraishi A."/>
            <person name="Satake H."/>
            <person name="Nakayama K."/>
        </authorList>
    </citation>
    <scope>NUCLEOTIDE SEQUENCE</scope>
</reference>
<protein>
    <recommendedName>
        <fullName evidence="3">Monodehydroascorbate reductase</fullName>
    </recommendedName>
</protein>
<gene>
    <name evidence="2" type="ORF">Tci_842263</name>
</gene>
<accession>A0A699QJ85</accession>
<comment type="caution">
    <text evidence="2">The sequence shown here is derived from an EMBL/GenBank/DDBJ whole genome shotgun (WGS) entry which is preliminary data.</text>
</comment>
<proteinExistence type="predicted"/>
<evidence type="ECO:0008006" key="3">
    <source>
        <dbReference type="Google" id="ProtNLM"/>
    </source>
</evidence>